<evidence type="ECO:0000256" key="4">
    <source>
        <dbReference type="SAM" id="MobiDB-lite"/>
    </source>
</evidence>
<evidence type="ECO:0000256" key="1">
    <source>
        <dbReference type="ARBA" id="ARBA00022562"/>
    </source>
</evidence>
<evidence type="ECO:0000313" key="5">
    <source>
        <dbReference type="EMBL" id="AUB51028.1"/>
    </source>
</evidence>
<sequence>MDGVGKSVKLCGGPIGYIYATPKCSVPVDEVAILAAKSNDCDDAVLPLVAGLTVESDFVWNVAAVAGTKTTGLGSGGTTLKLVPTHYHPCVFVFYGGDCIKPCTKAPNLTKACDLARERFGYSAYSSPAPTAFETTGQQICEALEMDAQNVMLYLVVTELFKEVIYLCNSFLHFGGSDVVTINNADVRRIPIYPLHLVLPDFNRITNEPFSEKPRALGEGAIMPKAFYNDSLCRLLHGYVLSTTAVGLRVRNIDAIARGAAHLCFDENHEGTLLPADTTFTAFTPAAETTKGQSKMGKREGSDVSGGGYERRTASLMASDATLAIENVISASVYEDPIPDVNKWPIYCNPVGYADRIEALSAYMARVAGLVGAMVFSSNSVIYMTEVGEAGSTEGKETSTTAPSFYRFFQIAAPHLSANPLVDRDGKPVSGENLSKSTSASQSEYSLDYLILACGFCPQLLARFLFYLERCDGGAKACHHDLDTVKFVSSAIDADMPCELCDKTSRIYCAHTTIKRLVYRLPKFGYQMRGAMGLFGAMTNNYCDVNALGSYAQFSTLKRSEGEASRSVMQDTYRLTVERMMKALEKEGLLTCDDPTNMASADANIRDGNSFIRAISTMKNIIESEASQLMRNLTEIREYNIREGLGDANHTLSLAVEPYASGICPVLAFLSRRTIIAVVQDMALSQCSIVMQGQQVEARNFRTQFQAVLKRRVLELQNAGFITSKTITVTLEDQQICVPDPSKSQYDSVISNMEGDLVKVTVEIFRELKVKNKVLFGGGIAGAASEATKSRLAGMVEAYQRPTKTMHVLNGPLGFAVKRYHTLLFPDVKMPNGATPNALWFWILLLRNQLPAGILSKEEEDKSLFIKKFTKSYADMNYINISPTCFGDLAQFYLANTILKYCSHKHFFINTISALVAASRRPRDPAIVLPWIERPITKGQDVAPAAQQLIASMSDHKDIWCATFSSTNLVGSIMTTKPFVVIGISISKYHGMAGSTKVFQSGNWGNIMGGRNVCSLMSFDRTHRYVMTCPRVGFVAEQPIFSSGIKETTLIDRVRMVLSEESAAPHAAVYMLALKMVGDRVRQMELEDWMEITNDEYISSLIDELNKQVEEAEGGWNADAAMTLAKEMVNMAMSIPTDGPTFDFDACDENLEGHADGQTISETNLKRPNMNVFDLEPIPEKRAPVLSVDML</sequence>
<reference evidence="5" key="1">
    <citation type="journal article" date="2017" name="Evol. Appl.">
        <title>A phylogenomic analysis of Marek's disease virus reveals independent paths to virulence in Eurasia and North America.</title>
        <authorList>
            <person name="Trimpert J."/>
            <person name="Groenke N."/>
            <person name="Jenckel M."/>
            <person name="He S."/>
            <person name="Kunec D."/>
            <person name="Szpara M.L."/>
            <person name="Spatz S.J."/>
            <person name="Osterrieder N."/>
            <person name="McMahon D.P."/>
        </authorList>
    </citation>
    <scope>NUCLEOTIDE SEQUENCE</scope>
    <source>
        <strain evidence="5">EU-1</strain>
    </source>
</reference>
<accession>A0A2H4V7Q7</accession>
<dbReference type="GO" id="GO:0006260">
    <property type="term" value="P:DNA replication"/>
    <property type="evidence" value="ECO:0007669"/>
    <property type="project" value="UniProtKB-KW"/>
</dbReference>
<dbReference type="GO" id="GO:0003697">
    <property type="term" value="F:single-stranded DNA binding"/>
    <property type="evidence" value="ECO:0007669"/>
    <property type="project" value="InterPro"/>
</dbReference>
<dbReference type="SUPFAM" id="SSF118208">
    <property type="entry name" value="Viral ssDNA binding protein"/>
    <property type="match status" value="1"/>
</dbReference>
<protein>
    <submittedName>
        <fullName evidence="5">Single-stranded DNA-binding protein</fullName>
    </submittedName>
</protein>
<name>A0A2H4V7Q7_9ALPH</name>
<feature type="region of interest" description="Disordered" evidence="4">
    <location>
        <begin position="288"/>
        <end position="307"/>
    </location>
</feature>
<dbReference type="Gene3D" id="1.20.190.40">
    <property type="entry name" value="Viral ssDNA binding protein, head domain"/>
    <property type="match status" value="2"/>
</dbReference>
<dbReference type="HAMAP" id="MF_04007">
    <property type="entry name" value="HSV_DNBI"/>
    <property type="match status" value="1"/>
</dbReference>
<dbReference type="InterPro" id="IPR043031">
    <property type="entry name" value="Viral_ssDBP_head"/>
</dbReference>
<keyword evidence="1" id="KW-1048">Host nucleus</keyword>
<evidence type="ECO:0000256" key="2">
    <source>
        <dbReference type="ARBA" id="ARBA00022705"/>
    </source>
</evidence>
<keyword evidence="3 5" id="KW-0238">DNA-binding</keyword>
<dbReference type="Gene3D" id="1.10.150.560">
    <property type="match status" value="1"/>
</dbReference>
<dbReference type="Pfam" id="PF00747">
    <property type="entry name" value="Viral_DNA_bp"/>
    <property type="match status" value="1"/>
</dbReference>
<gene>
    <name evidence="5" type="primary">MDV042</name>
</gene>
<dbReference type="EMBL" id="MF431494">
    <property type="protein sequence ID" value="AUB51028.1"/>
    <property type="molecule type" value="Genomic_DNA"/>
</dbReference>
<dbReference type="InterPro" id="IPR035989">
    <property type="entry name" value="DBP_sf"/>
</dbReference>
<proteinExistence type="inferred from homology"/>
<dbReference type="InterPro" id="IPR000635">
    <property type="entry name" value="Viral_ssDNA-bd"/>
</dbReference>
<organism evidence="5">
    <name type="scientific">Gallid alphaherpesvirus 2</name>
    <dbReference type="NCBI Taxonomy" id="10390"/>
    <lineage>
        <taxon>Viruses</taxon>
        <taxon>Duplodnaviria</taxon>
        <taxon>Heunggongvirae</taxon>
        <taxon>Peploviricota</taxon>
        <taxon>Herviviricetes</taxon>
        <taxon>Herpesvirales</taxon>
        <taxon>Orthoherpesviridae</taxon>
        <taxon>Alphaherpesvirinae</taxon>
        <taxon>Mardivirus</taxon>
        <taxon>Mardivirus gallidalpha2</taxon>
    </lineage>
</organism>
<dbReference type="GO" id="GO:0042025">
    <property type="term" value="C:host cell nucleus"/>
    <property type="evidence" value="ECO:0007669"/>
    <property type="project" value="InterPro"/>
</dbReference>
<evidence type="ECO:0000256" key="3">
    <source>
        <dbReference type="ARBA" id="ARBA00023125"/>
    </source>
</evidence>
<keyword evidence="2" id="KW-0235">DNA replication</keyword>